<keyword evidence="3" id="KW-0031">Aminopeptidase</keyword>
<dbReference type="InterPro" id="IPR000587">
    <property type="entry name" value="Creatinase_N"/>
</dbReference>
<dbReference type="Pfam" id="PF01321">
    <property type="entry name" value="Creatinase_N"/>
    <property type="match status" value="1"/>
</dbReference>
<evidence type="ECO:0000313" key="4">
    <source>
        <dbReference type="Proteomes" id="UP000593594"/>
    </source>
</evidence>
<dbReference type="InterPro" id="IPR050659">
    <property type="entry name" value="Peptidase_M24B"/>
</dbReference>
<dbReference type="Pfam" id="PF00557">
    <property type="entry name" value="Peptidase_M24"/>
    <property type="match status" value="1"/>
</dbReference>
<keyword evidence="4" id="KW-1185">Reference proteome</keyword>
<evidence type="ECO:0000259" key="2">
    <source>
        <dbReference type="Pfam" id="PF01321"/>
    </source>
</evidence>
<dbReference type="Proteomes" id="UP000593594">
    <property type="component" value="Chromosome"/>
</dbReference>
<dbReference type="SUPFAM" id="SSF55920">
    <property type="entry name" value="Creatinase/aminopeptidase"/>
    <property type="match status" value="1"/>
</dbReference>
<gene>
    <name evidence="3" type="ORF">HW532_00340</name>
</gene>
<dbReference type="Gene3D" id="3.90.230.10">
    <property type="entry name" value="Creatinase/methionine aminopeptidase superfamily"/>
    <property type="match status" value="1"/>
</dbReference>
<dbReference type="Gene3D" id="3.40.350.10">
    <property type="entry name" value="Creatinase/prolidase N-terminal domain"/>
    <property type="match status" value="1"/>
</dbReference>
<accession>A0A7S8HAQ2</accession>
<dbReference type="PANTHER" id="PTHR46112:SF3">
    <property type="entry name" value="AMINOPEPTIDASE YPDF"/>
    <property type="match status" value="1"/>
</dbReference>
<evidence type="ECO:0000313" key="3">
    <source>
        <dbReference type="EMBL" id="QPC41323.1"/>
    </source>
</evidence>
<name>A0A7S8HAQ2_9HYPH</name>
<keyword evidence="3" id="KW-0378">Hydrolase</keyword>
<feature type="domain" description="Creatinase N-terminal" evidence="2">
    <location>
        <begin position="23"/>
        <end position="131"/>
    </location>
</feature>
<dbReference type="InterPro" id="IPR000994">
    <property type="entry name" value="Pept_M24"/>
</dbReference>
<dbReference type="RefSeq" id="WP_213162540.1">
    <property type="nucleotide sequence ID" value="NZ_CP058214.1"/>
</dbReference>
<dbReference type="CDD" id="cd01066">
    <property type="entry name" value="APP_MetAP"/>
    <property type="match status" value="1"/>
</dbReference>
<dbReference type="InterPro" id="IPR029149">
    <property type="entry name" value="Creatin/AminoP/Spt16_N"/>
</dbReference>
<keyword evidence="3" id="KW-0645">Protease</keyword>
<dbReference type="PANTHER" id="PTHR46112">
    <property type="entry name" value="AMINOPEPTIDASE"/>
    <property type="match status" value="1"/>
</dbReference>
<evidence type="ECO:0000259" key="1">
    <source>
        <dbReference type="Pfam" id="PF00557"/>
    </source>
</evidence>
<dbReference type="EMBL" id="CP058214">
    <property type="protein sequence ID" value="QPC41323.1"/>
    <property type="molecule type" value="Genomic_DNA"/>
</dbReference>
<dbReference type="InterPro" id="IPR036005">
    <property type="entry name" value="Creatinase/aminopeptidase-like"/>
</dbReference>
<reference evidence="3 4" key="1">
    <citation type="submission" date="2020-06" db="EMBL/GenBank/DDBJ databases">
        <title>Genome sequence of 2 isolates from Red Sea Mangroves.</title>
        <authorList>
            <person name="Sefrji F."/>
            <person name="Michoud G."/>
            <person name="Merlino G."/>
            <person name="Daffonchio D."/>
        </authorList>
    </citation>
    <scope>NUCLEOTIDE SEQUENCE [LARGE SCALE GENOMIC DNA]</scope>
    <source>
        <strain evidence="3 4">R1DC25</strain>
    </source>
</reference>
<dbReference type="GO" id="GO:0004177">
    <property type="term" value="F:aminopeptidase activity"/>
    <property type="evidence" value="ECO:0007669"/>
    <property type="project" value="UniProtKB-KW"/>
</dbReference>
<proteinExistence type="predicted"/>
<feature type="domain" description="Peptidase M24" evidence="1">
    <location>
        <begin position="175"/>
        <end position="390"/>
    </location>
</feature>
<protein>
    <submittedName>
        <fullName evidence="3">Aminopeptidase P family protein</fullName>
    </submittedName>
</protein>
<dbReference type="AlphaFoldDB" id="A0A7S8HAQ2"/>
<organism evidence="3 4">
    <name type="scientific">Kaustia mangrovi</name>
    <dbReference type="NCBI Taxonomy" id="2593653"/>
    <lineage>
        <taxon>Bacteria</taxon>
        <taxon>Pseudomonadati</taxon>
        <taxon>Pseudomonadota</taxon>
        <taxon>Alphaproteobacteria</taxon>
        <taxon>Hyphomicrobiales</taxon>
        <taxon>Parvibaculaceae</taxon>
        <taxon>Kaustia</taxon>
    </lineage>
</organism>
<dbReference type="SUPFAM" id="SSF53092">
    <property type="entry name" value="Creatinase/prolidase N-terminal domain"/>
    <property type="match status" value="1"/>
</dbReference>
<sequence>MDQGLRERIDWEQPFPPEEYAERRERVRQALRGAGYDGMLVTAPRDYHYLTGHDHIWQYRHAVIGLYFDTESGRIVFFDNTSHKVLISNTPEIVDILYHSRSIPAGEQATELAAKILARGWGRGRVAIQTWGYGCHPDHVRAIGRCFAEAGAEIVEDSDLIEDVRLYKSAREIAVMRQAADISVAAMAVARGFMRPGVSETEIDGVICHELMMRGCGHPGIRTMIGSGPRSGCHHSPATHRRLKEGDVVHVDFGASLHRYHANISRSFAVGEIDPRWHDLFDRSAGCSQAIVEGVKPGDPFSAVQKAADAYIAASGVDRARYEWFIGGYTLGIAFPPDWVHRHRPDPFEPANDPPMQPGMVFNFEVQYDVFDGWPGGSGGGWIDSYLMTENGLEILTEMPRNLAAVGG</sequence>
<dbReference type="KEGG" id="kmn:HW532_00340"/>